<dbReference type="EMBL" id="MSFN02000007">
    <property type="protein sequence ID" value="PTU18542.1"/>
    <property type="molecule type" value="Genomic_DNA"/>
</dbReference>
<evidence type="ECO:0000313" key="4">
    <source>
        <dbReference type="Proteomes" id="UP000244073"/>
    </source>
</evidence>
<dbReference type="Pfam" id="PF00857">
    <property type="entry name" value="Isochorismatase"/>
    <property type="match status" value="1"/>
</dbReference>
<dbReference type="SUPFAM" id="SSF52499">
    <property type="entry name" value="Isochorismatase-like hydrolases"/>
    <property type="match status" value="1"/>
</dbReference>
<gene>
    <name evidence="3" type="ORF">P175DRAFT_0503341</name>
</gene>
<feature type="domain" description="Isochorismatase-like" evidence="2">
    <location>
        <begin position="14"/>
        <end position="169"/>
    </location>
</feature>
<evidence type="ECO:0000259" key="2">
    <source>
        <dbReference type="Pfam" id="PF00857"/>
    </source>
</evidence>
<name>A0A2T5LQI0_9EURO</name>
<dbReference type="VEuPathDB" id="FungiDB:P175DRAFT_0503341"/>
<dbReference type="PANTHER" id="PTHR14119">
    <property type="entry name" value="HYDROLASE"/>
    <property type="match status" value="1"/>
</dbReference>
<dbReference type="OrthoDB" id="269496at2759"/>
<proteinExistence type="inferred from homology"/>
<dbReference type="PANTHER" id="PTHR14119:SF3">
    <property type="entry name" value="ISOCHORISMATASE DOMAIN-CONTAINING PROTEIN 2"/>
    <property type="match status" value="1"/>
</dbReference>
<dbReference type="InterPro" id="IPR000868">
    <property type="entry name" value="Isochorismatase-like_dom"/>
</dbReference>
<dbReference type="InterPro" id="IPR050993">
    <property type="entry name" value="Isochorismatase_domain"/>
</dbReference>
<dbReference type="Gene3D" id="3.40.50.850">
    <property type="entry name" value="Isochorismatase-like"/>
    <property type="match status" value="1"/>
</dbReference>
<comment type="caution">
    <text evidence="3">The sequence shown here is derived from an EMBL/GenBank/DDBJ whole genome shotgun (WGS) entry which is preliminary data.</text>
</comment>
<dbReference type="AlphaFoldDB" id="A0A2T5LQI0"/>
<reference evidence="3 4" key="1">
    <citation type="journal article" date="2018" name="Proc. Natl. Acad. Sci. U.S.A.">
        <title>Linking secondary metabolites to gene clusters through genome sequencing of six diverse Aspergillus species.</title>
        <authorList>
            <person name="Kaerboelling I."/>
            <person name="Vesth T.C."/>
            <person name="Frisvad J.C."/>
            <person name="Nybo J.L."/>
            <person name="Theobald S."/>
            <person name="Kuo A."/>
            <person name="Bowyer P."/>
            <person name="Matsuda Y."/>
            <person name="Mondo S."/>
            <person name="Lyhne E.K."/>
            <person name="Kogle M.E."/>
            <person name="Clum A."/>
            <person name="Lipzen A."/>
            <person name="Salamov A."/>
            <person name="Ngan C.Y."/>
            <person name="Daum C."/>
            <person name="Chiniquy J."/>
            <person name="Barry K."/>
            <person name="LaButti K."/>
            <person name="Haridas S."/>
            <person name="Simmons B.A."/>
            <person name="Magnuson J.K."/>
            <person name="Mortensen U.H."/>
            <person name="Larsen T.O."/>
            <person name="Grigoriev I.V."/>
            <person name="Baker S.E."/>
            <person name="Andersen M.R."/>
        </authorList>
    </citation>
    <scope>NUCLEOTIDE SEQUENCE [LARGE SCALE GENOMIC DNA]</scope>
    <source>
        <strain evidence="3 4">IBT 24754</strain>
    </source>
</reference>
<sequence>MASISRACRIRNPALFICDIQEKFSPIIYEFPKIVTTTIKLLQASKPLNLPVYITTQNRTRLGPTVSSLQSHIAGSNVRADVDKTLFSMITPEIDALLPRVGGAGEEGLDVVLVGIEAHICVTQTTLDLLERGHRVYLVVDGVSSVNAEERGVALARLRDAGAIVTTSESILFEILGDAGHAQFKAISGLVKETKKETKEALEVLSKI</sequence>
<protein>
    <recommendedName>
        <fullName evidence="2">Isochorismatase-like domain-containing protein</fullName>
    </recommendedName>
</protein>
<comment type="similarity">
    <text evidence="1">Belongs to the isochorismatase family.</text>
</comment>
<accession>A0A2T5LQI0</accession>
<dbReference type="GeneID" id="63814492"/>
<organism evidence="3 4">
    <name type="scientific">Aspergillus ochraceoroseus IBT 24754</name>
    <dbReference type="NCBI Taxonomy" id="1392256"/>
    <lineage>
        <taxon>Eukaryota</taxon>
        <taxon>Fungi</taxon>
        <taxon>Dikarya</taxon>
        <taxon>Ascomycota</taxon>
        <taxon>Pezizomycotina</taxon>
        <taxon>Eurotiomycetes</taxon>
        <taxon>Eurotiomycetidae</taxon>
        <taxon>Eurotiales</taxon>
        <taxon>Aspergillaceae</taxon>
        <taxon>Aspergillus</taxon>
        <taxon>Aspergillus subgen. Nidulantes</taxon>
    </lineage>
</organism>
<dbReference type="RefSeq" id="XP_040749934.1">
    <property type="nucleotide sequence ID" value="XM_040897610.1"/>
</dbReference>
<evidence type="ECO:0000313" key="3">
    <source>
        <dbReference type="EMBL" id="PTU18542.1"/>
    </source>
</evidence>
<dbReference type="Proteomes" id="UP000244073">
    <property type="component" value="Unassembled WGS sequence"/>
</dbReference>
<dbReference type="InterPro" id="IPR036380">
    <property type="entry name" value="Isochorismatase-like_sf"/>
</dbReference>
<evidence type="ECO:0000256" key="1">
    <source>
        <dbReference type="ARBA" id="ARBA00006336"/>
    </source>
</evidence>